<feature type="region of interest" description="Disordered" evidence="1">
    <location>
        <begin position="22"/>
        <end position="62"/>
    </location>
</feature>
<feature type="compositionally biased region" description="Low complexity" evidence="1">
    <location>
        <begin position="26"/>
        <end position="38"/>
    </location>
</feature>
<dbReference type="EMBL" id="VJZE01000437">
    <property type="protein sequence ID" value="MPY45328.1"/>
    <property type="molecule type" value="Genomic_DNA"/>
</dbReference>
<evidence type="ECO:0000313" key="3">
    <source>
        <dbReference type="Proteomes" id="UP000326979"/>
    </source>
</evidence>
<evidence type="ECO:0000313" key="2">
    <source>
        <dbReference type="EMBL" id="MPY45328.1"/>
    </source>
</evidence>
<dbReference type="Proteomes" id="UP000326979">
    <property type="component" value="Unassembled WGS sequence"/>
</dbReference>
<accession>A0A5N8WFR5</accession>
<proteinExistence type="predicted"/>
<comment type="caution">
    <text evidence="2">The sequence shown here is derived from an EMBL/GenBank/DDBJ whole genome shotgun (WGS) entry which is preliminary data.</text>
</comment>
<dbReference type="RefSeq" id="WP_152790237.1">
    <property type="nucleotide sequence ID" value="NZ_BAABEQ010000018.1"/>
</dbReference>
<keyword evidence="3" id="KW-1185">Reference proteome</keyword>
<gene>
    <name evidence="2" type="ORF">FNH04_37130</name>
</gene>
<evidence type="ECO:0000256" key="1">
    <source>
        <dbReference type="SAM" id="MobiDB-lite"/>
    </source>
</evidence>
<organism evidence="2 3">
    <name type="scientific">Streptomyces phyllanthi</name>
    <dbReference type="NCBI Taxonomy" id="1803180"/>
    <lineage>
        <taxon>Bacteria</taxon>
        <taxon>Bacillati</taxon>
        <taxon>Actinomycetota</taxon>
        <taxon>Actinomycetes</taxon>
        <taxon>Kitasatosporales</taxon>
        <taxon>Streptomycetaceae</taxon>
        <taxon>Streptomyces</taxon>
    </lineage>
</organism>
<protein>
    <submittedName>
        <fullName evidence="2">Uncharacterized protein</fullName>
    </submittedName>
</protein>
<reference evidence="2 3" key="1">
    <citation type="submission" date="2019-07" db="EMBL/GenBank/DDBJ databases">
        <title>New species of Amycolatopsis and Streptomyces.</title>
        <authorList>
            <person name="Duangmal K."/>
            <person name="Teo W.F.A."/>
            <person name="Lipun K."/>
        </authorList>
    </citation>
    <scope>NUCLEOTIDE SEQUENCE [LARGE SCALE GENOMIC DNA]</scope>
    <source>
        <strain evidence="2 3">TISTR 2346</strain>
    </source>
</reference>
<name>A0A5N8WFR5_9ACTN</name>
<dbReference type="AlphaFoldDB" id="A0A5N8WFR5"/>
<sequence>MRAVAPCEVTFTDRQGARLRPETAIEGTTAGSAVGTTEGTEEGTTEGTAESQNVTHRVYGYS</sequence>